<feature type="compositionally biased region" description="Basic and acidic residues" evidence="1">
    <location>
        <begin position="10"/>
        <end position="21"/>
    </location>
</feature>
<evidence type="ECO:0000313" key="2">
    <source>
        <dbReference type="EMBL" id="VDD42473.1"/>
    </source>
</evidence>
<dbReference type="PANTHER" id="PTHR33199:SF4">
    <property type="entry name" value="OS02G0736300 PROTEIN"/>
    <property type="match status" value="1"/>
</dbReference>
<gene>
    <name evidence="2" type="ORF">BOLC5T30020H</name>
</gene>
<dbReference type="GO" id="GO:0009626">
    <property type="term" value="P:plant-type hypersensitive response"/>
    <property type="evidence" value="ECO:0007669"/>
    <property type="project" value="TreeGrafter"/>
</dbReference>
<dbReference type="GO" id="GO:2000031">
    <property type="term" value="P:regulation of salicylic acid mediated signaling pathway"/>
    <property type="evidence" value="ECO:0007669"/>
    <property type="project" value="InterPro"/>
</dbReference>
<sequence length="245" mass="27189">MLQVGGLPAKTEDNTNPKEESESQPFRPKSIKWLNRNQTSRVCSTSSSMAAAPVKYDPNWTTTTTSSKYSNNVAYIVTGAQLEVKKHGSKSVLHLRLRFTGVSDHYVVQKDWVHGPGTSQRSGIFSSMSLPVTAQFLNMLSLRNFWARNRAVTLPLTSGSVHHNMVTNKDKNEVVLDSGVYLRGPPVPANNKIVKFVDLSQLCRGPQNSPGHWLVTGVRLYLDKGKLCLHVKFALLHHQRLLGAS</sequence>
<accession>A0A3P6EDM4</accession>
<reference evidence="2" key="1">
    <citation type="submission" date="2018-11" db="EMBL/GenBank/DDBJ databases">
        <authorList>
            <consortium name="Genoscope - CEA"/>
            <person name="William W."/>
        </authorList>
    </citation>
    <scope>NUCLEOTIDE SEQUENCE</scope>
</reference>
<dbReference type="PANTHER" id="PTHR33199">
    <property type="entry name" value="MACPF DOMAIN-CONTAINING PROTEIN CAD1"/>
    <property type="match status" value="1"/>
</dbReference>
<name>A0A3P6EDM4_BRAOL</name>
<proteinExistence type="predicted"/>
<organism evidence="2">
    <name type="scientific">Brassica oleracea</name>
    <name type="common">Wild cabbage</name>
    <dbReference type="NCBI Taxonomy" id="3712"/>
    <lineage>
        <taxon>Eukaryota</taxon>
        <taxon>Viridiplantae</taxon>
        <taxon>Streptophyta</taxon>
        <taxon>Embryophyta</taxon>
        <taxon>Tracheophyta</taxon>
        <taxon>Spermatophyta</taxon>
        <taxon>Magnoliopsida</taxon>
        <taxon>eudicotyledons</taxon>
        <taxon>Gunneridae</taxon>
        <taxon>Pentapetalae</taxon>
        <taxon>rosids</taxon>
        <taxon>malvids</taxon>
        <taxon>Brassicales</taxon>
        <taxon>Brassicaceae</taxon>
        <taxon>Brassiceae</taxon>
        <taxon>Brassica</taxon>
    </lineage>
</organism>
<feature type="region of interest" description="Disordered" evidence="1">
    <location>
        <begin position="1"/>
        <end position="29"/>
    </location>
</feature>
<evidence type="ECO:0000256" key="1">
    <source>
        <dbReference type="SAM" id="MobiDB-lite"/>
    </source>
</evidence>
<protein>
    <recommendedName>
        <fullName evidence="3">MACPF domain-containing protein</fullName>
    </recommendedName>
</protein>
<dbReference type="GO" id="GO:0005886">
    <property type="term" value="C:plasma membrane"/>
    <property type="evidence" value="ECO:0007669"/>
    <property type="project" value="TreeGrafter"/>
</dbReference>
<dbReference type="EMBL" id="LR031877">
    <property type="protein sequence ID" value="VDD42473.1"/>
    <property type="molecule type" value="Genomic_DNA"/>
</dbReference>
<dbReference type="InterPro" id="IPR044663">
    <property type="entry name" value="CAD1/NSL1-like"/>
</dbReference>
<evidence type="ECO:0008006" key="3">
    <source>
        <dbReference type="Google" id="ProtNLM"/>
    </source>
</evidence>
<dbReference type="AlphaFoldDB" id="A0A3P6EDM4"/>